<evidence type="ECO:0000259" key="12">
    <source>
        <dbReference type="PROSITE" id="PS50262"/>
    </source>
</evidence>
<dbReference type="InterPro" id="IPR017452">
    <property type="entry name" value="GPCR_Rhodpsn_7TM"/>
</dbReference>
<keyword evidence="2" id="KW-1003">Cell membrane</keyword>
<keyword evidence="4 11" id="KW-1133">Transmembrane helix</keyword>
<evidence type="ECO:0000256" key="8">
    <source>
        <dbReference type="ARBA" id="ARBA00023170"/>
    </source>
</evidence>
<dbReference type="PANTHER" id="PTHR24248:SF125">
    <property type="entry name" value="DOPAMINE D2-LIKE RECEPTOR"/>
    <property type="match status" value="1"/>
</dbReference>
<evidence type="ECO:0000256" key="7">
    <source>
        <dbReference type="ARBA" id="ARBA00023157"/>
    </source>
</evidence>
<dbReference type="PROSITE" id="PS50262">
    <property type="entry name" value="G_PROTEIN_RECEP_F1_2"/>
    <property type="match status" value="1"/>
</dbReference>
<evidence type="ECO:0000256" key="10">
    <source>
        <dbReference type="RuleBase" id="RU000688"/>
    </source>
</evidence>
<feature type="transmembrane region" description="Helical" evidence="11">
    <location>
        <begin position="96"/>
        <end position="118"/>
    </location>
</feature>
<keyword evidence="8 10" id="KW-0675">Receptor</keyword>
<feature type="transmembrane region" description="Helical" evidence="11">
    <location>
        <begin position="58"/>
        <end position="80"/>
    </location>
</feature>
<evidence type="ECO:0000256" key="6">
    <source>
        <dbReference type="ARBA" id="ARBA00023136"/>
    </source>
</evidence>
<evidence type="ECO:0000256" key="9">
    <source>
        <dbReference type="ARBA" id="ARBA00023224"/>
    </source>
</evidence>
<organism evidence="13 14">
    <name type="scientific">Syphacia muris</name>
    <dbReference type="NCBI Taxonomy" id="451379"/>
    <lineage>
        <taxon>Eukaryota</taxon>
        <taxon>Metazoa</taxon>
        <taxon>Ecdysozoa</taxon>
        <taxon>Nematoda</taxon>
        <taxon>Chromadorea</taxon>
        <taxon>Rhabditida</taxon>
        <taxon>Spirurina</taxon>
        <taxon>Oxyuridomorpha</taxon>
        <taxon>Oxyuroidea</taxon>
        <taxon>Oxyuridae</taxon>
        <taxon>Syphacia</taxon>
    </lineage>
</organism>
<keyword evidence="13" id="KW-1185">Reference proteome</keyword>
<dbReference type="WBParaSite" id="SMUV_0000942201-mRNA-1">
    <property type="protein sequence ID" value="SMUV_0000942201-mRNA-1"/>
    <property type="gene ID" value="SMUV_0000942201"/>
</dbReference>
<dbReference type="InterPro" id="IPR000276">
    <property type="entry name" value="GPCR_Rhodpsn"/>
</dbReference>
<dbReference type="PROSITE" id="PS00237">
    <property type="entry name" value="G_PROTEIN_RECEP_F1_1"/>
    <property type="match status" value="1"/>
</dbReference>
<dbReference type="GO" id="GO:0004930">
    <property type="term" value="F:G protein-coupled receptor activity"/>
    <property type="evidence" value="ECO:0007669"/>
    <property type="project" value="UniProtKB-KW"/>
</dbReference>
<keyword evidence="7" id="KW-1015">Disulfide bond</keyword>
<dbReference type="Proteomes" id="UP000046393">
    <property type="component" value="Unplaced"/>
</dbReference>
<dbReference type="AlphaFoldDB" id="A0A0N5AWV8"/>
<feature type="transmembrane region" description="Helical" evidence="11">
    <location>
        <begin position="179"/>
        <end position="201"/>
    </location>
</feature>
<evidence type="ECO:0000313" key="13">
    <source>
        <dbReference type="Proteomes" id="UP000046393"/>
    </source>
</evidence>
<keyword evidence="3 10" id="KW-0812">Transmembrane</keyword>
<comment type="similarity">
    <text evidence="10">Belongs to the G-protein coupled receptor 1 family.</text>
</comment>
<keyword evidence="9 10" id="KW-0807">Transducer</keyword>
<evidence type="ECO:0000256" key="3">
    <source>
        <dbReference type="ARBA" id="ARBA00022692"/>
    </source>
</evidence>
<proteinExistence type="inferred from homology"/>
<evidence type="ECO:0000256" key="11">
    <source>
        <dbReference type="SAM" id="Phobius"/>
    </source>
</evidence>
<dbReference type="Gene3D" id="1.20.1070.10">
    <property type="entry name" value="Rhodopsin 7-helix transmembrane proteins"/>
    <property type="match status" value="1"/>
</dbReference>
<dbReference type="PRINTS" id="PR00237">
    <property type="entry name" value="GPCRRHODOPSN"/>
</dbReference>
<sequence length="231" mass="25903">MLNDKMLPTAIVTTSAVGNKYWSKLLLALIPLTTILGNMLVILSVLEFKSLQTAINFLIFGLAIADLFVAVFVMPFAVYIEISGGMWLLGDLMCNIYSAADVACSTASILILAVISFDRYRAVSKPISYSRKTQNTKKVFYMLGGIWATSLALASPIVFGANTRPARENPHECRLYHPYFLIFSSIISFVIPCFVVLFVYLRIMKELRKREKAARLRHLTKSNEISAMAQW</sequence>
<evidence type="ECO:0000256" key="1">
    <source>
        <dbReference type="ARBA" id="ARBA00004651"/>
    </source>
</evidence>
<dbReference type="Pfam" id="PF00001">
    <property type="entry name" value="7tm_1"/>
    <property type="match status" value="1"/>
</dbReference>
<feature type="transmembrane region" description="Helical" evidence="11">
    <location>
        <begin position="139"/>
        <end position="159"/>
    </location>
</feature>
<evidence type="ECO:0000256" key="5">
    <source>
        <dbReference type="ARBA" id="ARBA00023040"/>
    </source>
</evidence>
<name>A0A0N5AWV8_9BILA</name>
<comment type="subcellular location">
    <subcellularLocation>
        <location evidence="1">Cell membrane</location>
        <topology evidence="1">Multi-pass membrane protein</topology>
    </subcellularLocation>
</comment>
<dbReference type="PANTHER" id="PTHR24248">
    <property type="entry name" value="ADRENERGIC RECEPTOR-RELATED G-PROTEIN COUPLED RECEPTOR"/>
    <property type="match status" value="1"/>
</dbReference>
<protein>
    <submittedName>
        <fullName evidence="14">G_PROTEIN_RECEP_F1_2 domain-containing protein</fullName>
    </submittedName>
</protein>
<feature type="transmembrane region" description="Helical" evidence="11">
    <location>
        <begin position="25"/>
        <end position="46"/>
    </location>
</feature>
<feature type="domain" description="G-protein coupled receptors family 1 profile" evidence="12">
    <location>
        <begin position="37"/>
        <end position="231"/>
    </location>
</feature>
<dbReference type="GO" id="GO:0001591">
    <property type="term" value="F:dopamine neurotransmitter receptor activity, coupled via Gi/Go"/>
    <property type="evidence" value="ECO:0007669"/>
    <property type="project" value="TreeGrafter"/>
</dbReference>
<accession>A0A0N5AWV8</accession>
<evidence type="ECO:0000256" key="2">
    <source>
        <dbReference type="ARBA" id="ARBA00022475"/>
    </source>
</evidence>
<keyword evidence="5 10" id="KW-0297">G-protein coupled receptor</keyword>
<evidence type="ECO:0000313" key="14">
    <source>
        <dbReference type="WBParaSite" id="SMUV_0000942201-mRNA-1"/>
    </source>
</evidence>
<reference evidence="14" key="1">
    <citation type="submission" date="2017-02" db="UniProtKB">
        <authorList>
            <consortium name="WormBaseParasite"/>
        </authorList>
    </citation>
    <scope>IDENTIFICATION</scope>
</reference>
<dbReference type="GO" id="GO:0005886">
    <property type="term" value="C:plasma membrane"/>
    <property type="evidence" value="ECO:0007669"/>
    <property type="project" value="UniProtKB-SubCell"/>
</dbReference>
<dbReference type="SUPFAM" id="SSF81321">
    <property type="entry name" value="Family A G protein-coupled receptor-like"/>
    <property type="match status" value="1"/>
</dbReference>
<evidence type="ECO:0000256" key="4">
    <source>
        <dbReference type="ARBA" id="ARBA00022989"/>
    </source>
</evidence>
<dbReference type="STRING" id="451379.A0A0N5AWV8"/>
<dbReference type="GO" id="GO:0045202">
    <property type="term" value="C:synapse"/>
    <property type="evidence" value="ECO:0007669"/>
    <property type="project" value="GOC"/>
</dbReference>
<keyword evidence="6 11" id="KW-0472">Membrane</keyword>